<evidence type="ECO:0000313" key="10">
    <source>
        <dbReference type="Proteomes" id="UP000199664"/>
    </source>
</evidence>
<dbReference type="STRING" id="1036779.SAMN04515666_11758"/>
<dbReference type="GO" id="GO:0005524">
    <property type="term" value="F:ATP binding"/>
    <property type="evidence" value="ECO:0007669"/>
    <property type="project" value="UniProtKB-KW"/>
</dbReference>
<gene>
    <name evidence="9" type="ORF">SAMN04515666_11758</name>
</gene>
<evidence type="ECO:0000256" key="2">
    <source>
        <dbReference type="ARBA" id="ARBA00022723"/>
    </source>
</evidence>
<dbReference type="Pfam" id="PF00749">
    <property type="entry name" value="tRNA-synt_1c"/>
    <property type="match status" value="1"/>
</dbReference>
<evidence type="ECO:0000313" key="9">
    <source>
        <dbReference type="EMBL" id="SEM65535.1"/>
    </source>
</evidence>
<evidence type="ECO:0000259" key="8">
    <source>
        <dbReference type="Pfam" id="PF00749"/>
    </source>
</evidence>
<accession>A0A1H8A463</accession>
<dbReference type="PANTHER" id="PTHR43311:SF1">
    <property type="entry name" value="GLUTAMYL-Q TRNA(ASP) SYNTHETASE"/>
    <property type="match status" value="1"/>
</dbReference>
<evidence type="ECO:0000256" key="6">
    <source>
        <dbReference type="ARBA" id="ARBA00023146"/>
    </source>
</evidence>
<dbReference type="AlphaFoldDB" id="A0A1H8A463"/>
<dbReference type="Gene3D" id="3.40.50.620">
    <property type="entry name" value="HUPs"/>
    <property type="match status" value="1"/>
</dbReference>
<evidence type="ECO:0000256" key="4">
    <source>
        <dbReference type="ARBA" id="ARBA00022833"/>
    </source>
</evidence>
<dbReference type="InterPro" id="IPR001412">
    <property type="entry name" value="aa-tRNA-synth_I_CS"/>
</dbReference>
<evidence type="ECO:0000256" key="7">
    <source>
        <dbReference type="RuleBase" id="RU363037"/>
    </source>
</evidence>
<comment type="similarity">
    <text evidence="7">Belongs to the class-I aminoacyl-tRNA synthetase family.</text>
</comment>
<keyword evidence="10" id="KW-1185">Reference proteome</keyword>
<dbReference type="PRINTS" id="PR00987">
    <property type="entry name" value="TRNASYNTHGLU"/>
</dbReference>
<evidence type="ECO:0000256" key="3">
    <source>
        <dbReference type="ARBA" id="ARBA00022741"/>
    </source>
</evidence>
<keyword evidence="5 7" id="KW-0067">ATP-binding</keyword>
<dbReference type="GO" id="GO:0005829">
    <property type="term" value="C:cytosol"/>
    <property type="evidence" value="ECO:0007669"/>
    <property type="project" value="TreeGrafter"/>
</dbReference>
<dbReference type="Proteomes" id="UP000199664">
    <property type="component" value="Unassembled WGS sequence"/>
</dbReference>
<dbReference type="InterPro" id="IPR020058">
    <property type="entry name" value="Glu/Gln-tRNA-synth_Ib_cat-dom"/>
</dbReference>
<dbReference type="EMBL" id="FOAN01000017">
    <property type="protein sequence ID" value="SEM65535.1"/>
    <property type="molecule type" value="Genomic_DNA"/>
</dbReference>
<dbReference type="GO" id="GO:0004818">
    <property type="term" value="F:glutamate-tRNA ligase activity"/>
    <property type="evidence" value="ECO:0007669"/>
    <property type="project" value="TreeGrafter"/>
</dbReference>
<dbReference type="InterPro" id="IPR014729">
    <property type="entry name" value="Rossmann-like_a/b/a_fold"/>
</dbReference>
<dbReference type="GO" id="GO:0006424">
    <property type="term" value="P:glutamyl-tRNA aminoacylation"/>
    <property type="evidence" value="ECO:0007669"/>
    <property type="project" value="TreeGrafter"/>
</dbReference>
<proteinExistence type="inferred from homology"/>
<keyword evidence="3 7" id="KW-0547">Nucleotide-binding</keyword>
<keyword evidence="1 7" id="KW-0436">Ligase</keyword>
<evidence type="ECO:0000256" key="5">
    <source>
        <dbReference type="ARBA" id="ARBA00022840"/>
    </source>
</evidence>
<dbReference type="InterPro" id="IPR000924">
    <property type="entry name" value="Glu/Gln-tRNA-synth"/>
</dbReference>
<keyword evidence="7" id="KW-0648">Protein biosynthesis</keyword>
<name>A0A1H8A463_9HYPH</name>
<dbReference type="SUPFAM" id="SSF52374">
    <property type="entry name" value="Nucleotidylyl transferase"/>
    <property type="match status" value="1"/>
</dbReference>
<dbReference type="InterPro" id="IPR049940">
    <property type="entry name" value="GluQ/Sye"/>
</dbReference>
<reference evidence="10" key="1">
    <citation type="submission" date="2016-10" db="EMBL/GenBank/DDBJ databases">
        <authorList>
            <person name="Varghese N."/>
            <person name="Submissions S."/>
        </authorList>
    </citation>
    <scope>NUCLEOTIDE SEQUENCE [LARGE SCALE GENOMIC DNA]</scope>
    <source>
        <strain evidence="10">LMG 26383,CCUG 61248,R- 45681</strain>
    </source>
</reference>
<keyword evidence="6 7" id="KW-0030">Aminoacyl-tRNA synthetase</keyword>
<dbReference type="PROSITE" id="PS00178">
    <property type="entry name" value="AA_TRNA_LIGASE_I"/>
    <property type="match status" value="1"/>
</dbReference>
<keyword evidence="4" id="KW-0862">Zinc</keyword>
<evidence type="ECO:0000256" key="1">
    <source>
        <dbReference type="ARBA" id="ARBA00022598"/>
    </source>
</evidence>
<feature type="domain" description="Glutamyl/glutaminyl-tRNA synthetase class Ib catalytic" evidence="8">
    <location>
        <begin position="21"/>
        <end position="303"/>
    </location>
</feature>
<dbReference type="NCBIfam" id="NF004315">
    <property type="entry name" value="PRK05710.1-4"/>
    <property type="match status" value="1"/>
</dbReference>
<protein>
    <submittedName>
        <fullName evidence="9">Glutamyl-Q tRNA(Asp) synthetase</fullName>
    </submittedName>
</protein>
<dbReference type="PANTHER" id="PTHR43311">
    <property type="entry name" value="GLUTAMATE--TRNA LIGASE"/>
    <property type="match status" value="1"/>
</dbReference>
<sequence length="306" mass="34324">MARLAANHRQKRMASSPPVFRFAPSPNGRLHLGHAYSALLNQRLAGRFGGELLLRIEDIDLTRCRYEFEQGIFDDLAWLGISFPPEVRRQSRHFDDYRRALDRLDAMGLVYPCFCSRQQVKEAVGRCEAESGMPWPRDPDGAPLYPGTCRDLSEAEARRRRAAGEPHVLRLAMDRALARVAGAALVYRLFDETGAQRDVTVDPAGWGDVVLARKDVPTSYHLSVVVDDALQGVSHVVRGRDLEAATGIHVLLQRLLDLPTPRYHFHRLLNDETGQKLAKSRLSRSLADLRADGATPEAIRRQLGFT</sequence>
<keyword evidence="2" id="KW-0479">Metal-binding</keyword>
<organism evidence="9 10">
    <name type="scientific">Bosea lupini</name>
    <dbReference type="NCBI Taxonomy" id="1036779"/>
    <lineage>
        <taxon>Bacteria</taxon>
        <taxon>Pseudomonadati</taxon>
        <taxon>Pseudomonadota</taxon>
        <taxon>Alphaproteobacteria</taxon>
        <taxon>Hyphomicrobiales</taxon>
        <taxon>Boseaceae</taxon>
        <taxon>Bosea</taxon>
    </lineage>
</organism>